<dbReference type="AlphaFoldDB" id="A0A1J5SFN7"/>
<dbReference type="Gene3D" id="2.60.120.260">
    <property type="entry name" value="Galactose-binding domain-like"/>
    <property type="match status" value="1"/>
</dbReference>
<organism evidence="2">
    <name type="scientific">mine drainage metagenome</name>
    <dbReference type="NCBI Taxonomy" id="410659"/>
    <lineage>
        <taxon>unclassified sequences</taxon>
        <taxon>metagenomes</taxon>
        <taxon>ecological metagenomes</taxon>
    </lineage>
</organism>
<feature type="transmembrane region" description="Helical" evidence="1">
    <location>
        <begin position="98"/>
        <end position="119"/>
    </location>
</feature>
<feature type="transmembrane region" description="Helical" evidence="1">
    <location>
        <begin position="217"/>
        <end position="233"/>
    </location>
</feature>
<feature type="transmembrane region" description="Helical" evidence="1">
    <location>
        <begin position="292"/>
        <end position="311"/>
    </location>
</feature>
<feature type="transmembrane region" description="Helical" evidence="1">
    <location>
        <begin position="421"/>
        <end position="442"/>
    </location>
</feature>
<comment type="caution">
    <text evidence="2">The sequence shown here is derived from an EMBL/GenBank/DDBJ whole genome shotgun (WGS) entry which is preliminary data.</text>
</comment>
<keyword evidence="1" id="KW-0812">Transmembrane</keyword>
<sequence length="783" mass="84799">MAATALGWALLHHPFGPLWPSVVTLAYCVLLLWRPHAWLFLVPALLPVIDLTATTGAIYLTESDLLLAATLVMGYARSAWDGPGGDQPHRAAFGLSRFAGALLALLALSYAMSAARGFLPYMPFDQQLADYNNRWNSLRVAKGFYFGLALVPLLVRALREQGEAALTRFMAGLVAGLALICLVAVYERMAYPGLMNFASDYRITASFWEMHVGGAPLDGWLLLTLPFAIWAAFSTQRLHFLVPLVALVDIAAYVALVTFSRGVYGACLVGVLVALAMQFDRKLAFTDKARSAVGWLLLGAGALFWGMWATFRTGGYRALMAVVFLVAATHFATTLGRACGRVGLTSASIVLVLGAVLDLTLFAALTQGSLWAWGISALGFVAAAALWLKWSSPMAGGMALGAWGALAVAGALVTYQGGTAAALVVYAWVALALALVLVVKCVRHDSAWTWSPRSGTIVFGAAVLLALAVAVPDGYLMSERFSHTQGDFVTREQLWREAVSWLDSTSDWLIGKGVGRFPDSYHKRGPASNIPGTFSFPHDEANTFLRLSSASHPLTRGRLQRVVQAVSNDVVPQLLVSFDARVSRTATIYLEVCGRHLLYGEGCASHTVRLKPGNGGWQPVRVTLTSGAFERGHWYAPRRAYFAVALASGGRSADLDNIQLIDGSGADQLRNGDFSRAGDFWFFTSDHYYLPWHIENLFISLLFDQGILGLAVFIVLCLTAAVRVLRCAGYWPQAPYFLASLAGFVTVGSLNSLLDVPRLATIFYLVCFAMVVIRTERSARSRI</sequence>
<feature type="transmembrane region" description="Helical" evidence="1">
    <location>
        <begin position="454"/>
        <end position="471"/>
    </location>
</feature>
<evidence type="ECO:0000313" key="2">
    <source>
        <dbReference type="EMBL" id="OIR07154.1"/>
    </source>
</evidence>
<feature type="transmembrane region" description="Helical" evidence="1">
    <location>
        <begin position="38"/>
        <end position="60"/>
    </location>
</feature>
<feature type="transmembrane region" description="Helical" evidence="1">
    <location>
        <begin position="756"/>
        <end position="773"/>
    </location>
</feature>
<feature type="transmembrane region" description="Helical" evidence="1">
    <location>
        <begin position="317"/>
        <end position="335"/>
    </location>
</feature>
<feature type="transmembrane region" description="Helical" evidence="1">
    <location>
        <begin position="734"/>
        <end position="750"/>
    </location>
</feature>
<evidence type="ECO:0008006" key="3">
    <source>
        <dbReference type="Google" id="ProtNLM"/>
    </source>
</evidence>
<accession>A0A1J5SFN7</accession>
<feature type="transmembrane region" description="Helical" evidence="1">
    <location>
        <begin position="240"/>
        <end position="256"/>
    </location>
</feature>
<evidence type="ECO:0000256" key="1">
    <source>
        <dbReference type="SAM" id="Phobius"/>
    </source>
</evidence>
<feature type="transmembrane region" description="Helical" evidence="1">
    <location>
        <begin position="370"/>
        <end position="388"/>
    </location>
</feature>
<reference evidence="2" key="1">
    <citation type="submission" date="2016-10" db="EMBL/GenBank/DDBJ databases">
        <title>Sequence of Gallionella enrichment culture.</title>
        <authorList>
            <person name="Poehlein A."/>
            <person name="Muehling M."/>
            <person name="Daniel R."/>
        </authorList>
    </citation>
    <scope>NUCLEOTIDE SEQUENCE</scope>
</reference>
<feature type="transmembrane region" description="Helical" evidence="1">
    <location>
        <begin position="342"/>
        <end position="364"/>
    </location>
</feature>
<feature type="transmembrane region" description="Helical" evidence="1">
    <location>
        <begin position="165"/>
        <end position="186"/>
    </location>
</feature>
<gene>
    <name evidence="2" type="ORF">GALL_107430</name>
</gene>
<dbReference type="EMBL" id="MLJW01000039">
    <property type="protein sequence ID" value="OIR07154.1"/>
    <property type="molecule type" value="Genomic_DNA"/>
</dbReference>
<keyword evidence="1" id="KW-1133">Transmembrane helix</keyword>
<proteinExistence type="predicted"/>
<feature type="transmembrane region" description="Helical" evidence="1">
    <location>
        <begin position="395"/>
        <end position="415"/>
    </location>
</feature>
<protein>
    <recommendedName>
        <fullName evidence="3">O-antigen ligase</fullName>
    </recommendedName>
</protein>
<feature type="transmembrane region" description="Helical" evidence="1">
    <location>
        <begin position="139"/>
        <end position="158"/>
    </location>
</feature>
<name>A0A1J5SFN7_9ZZZZ</name>
<keyword evidence="1" id="KW-0472">Membrane</keyword>
<feature type="transmembrane region" description="Helical" evidence="1">
    <location>
        <begin position="697"/>
        <end position="722"/>
    </location>
</feature>
<feature type="transmembrane region" description="Helical" evidence="1">
    <location>
        <begin position="262"/>
        <end position="280"/>
    </location>
</feature>